<proteinExistence type="predicted"/>
<name>U1RCN1_9ACTO</name>
<dbReference type="InterPro" id="IPR027417">
    <property type="entry name" value="P-loop_NTPase"/>
</dbReference>
<dbReference type="GO" id="GO:0016887">
    <property type="term" value="F:ATP hydrolysis activity"/>
    <property type="evidence" value="ECO:0007669"/>
    <property type="project" value="InterPro"/>
</dbReference>
<reference evidence="2 3" key="1">
    <citation type="submission" date="2013-08" db="EMBL/GenBank/DDBJ databases">
        <authorList>
            <person name="Weinstock G."/>
            <person name="Sodergren E."/>
            <person name="Wylie T."/>
            <person name="Fulton L."/>
            <person name="Fulton R."/>
            <person name="Fronick C."/>
            <person name="O'Laughlin M."/>
            <person name="Godfrey J."/>
            <person name="Miner T."/>
            <person name="Herter B."/>
            <person name="Appelbaum E."/>
            <person name="Cordes M."/>
            <person name="Lek S."/>
            <person name="Wollam A."/>
            <person name="Pepin K.H."/>
            <person name="Palsikar V.B."/>
            <person name="Mitreva M."/>
            <person name="Wilson R.K."/>
        </authorList>
    </citation>
    <scope>NUCLEOTIDE SEQUENCE [LARGE SCALE GENOMIC DNA]</scope>
    <source>
        <strain evidence="2 3">F0530</strain>
    </source>
</reference>
<gene>
    <name evidence="2" type="ORF">HMPREF1978_00555</name>
</gene>
<dbReference type="InterPro" id="IPR003959">
    <property type="entry name" value="ATPase_AAA_core"/>
</dbReference>
<dbReference type="SUPFAM" id="SSF52540">
    <property type="entry name" value="P-loop containing nucleoside triphosphate hydrolases"/>
    <property type="match status" value="1"/>
</dbReference>
<dbReference type="EMBL" id="AWSC01000018">
    <property type="protein sequence ID" value="ERH17393.1"/>
    <property type="molecule type" value="Genomic_DNA"/>
</dbReference>
<dbReference type="PATRIC" id="fig|1321817.3.peg.481"/>
<feature type="domain" description="ATPase AAA-type core" evidence="1">
    <location>
        <begin position="280"/>
        <end position="397"/>
    </location>
</feature>
<dbReference type="Pfam" id="PF13304">
    <property type="entry name" value="AAA_21"/>
    <property type="match status" value="1"/>
</dbReference>
<evidence type="ECO:0000313" key="3">
    <source>
        <dbReference type="Proteomes" id="UP000016481"/>
    </source>
</evidence>
<dbReference type="PANTHER" id="PTHR40396">
    <property type="entry name" value="ATPASE-LIKE PROTEIN"/>
    <property type="match status" value="1"/>
</dbReference>
<accession>U1RCN1</accession>
<dbReference type="HOGENOM" id="CLU_046693_2_0_11"/>
<evidence type="ECO:0000259" key="1">
    <source>
        <dbReference type="Pfam" id="PF13304"/>
    </source>
</evidence>
<protein>
    <recommendedName>
        <fullName evidence="1">ATPase AAA-type core domain-containing protein</fullName>
    </recommendedName>
</protein>
<evidence type="ECO:0000313" key="2">
    <source>
        <dbReference type="EMBL" id="ERH17393.1"/>
    </source>
</evidence>
<comment type="caution">
    <text evidence="2">The sequence shown here is derived from an EMBL/GenBank/DDBJ whole genome shotgun (WGS) entry which is preliminary data.</text>
</comment>
<dbReference type="PANTHER" id="PTHR40396:SF1">
    <property type="entry name" value="ATPASE AAA-TYPE CORE DOMAIN-CONTAINING PROTEIN"/>
    <property type="match status" value="1"/>
</dbReference>
<dbReference type="GO" id="GO:0005524">
    <property type="term" value="F:ATP binding"/>
    <property type="evidence" value="ECO:0007669"/>
    <property type="project" value="InterPro"/>
</dbReference>
<sequence length="451" mass="51325">MYNFYILLETLEVAMLRVLHLENWKSFHEPVDFTMIAGKESRHSETLFRDGKARILPTTAIYGANAAGKSALLDAAQQLKTLVFEPRARGRRIPYEPHKLYGVGEPTVLGVEIVLNVPDSTSKRDAIVYYEVSYTAEKVVAESLYRLRSVDEEAVFTRDEQGVELYGDLEDNEFVKALALTVQTNRLLLETLANSEQKNIGLIAGVIEWFASLNVIRRGTSFVMMSQGIAKYGAFRQQMVSGLSTADTGICDVLFDPVEREKVPMPDEMLSHFESQLGDDKEAFLTHNTNEGAIFRMRLKENGEVSYERLVTKHKDGDEQFKLPLDQESDGTIRYLNLLPILYRAGQQNNRGVYLIDELEDSLHPKLTEELLRRFLNSTGNDQCRQLIFTTHEVHLLRCDMLRRDEIWLVEKHGHNSELVRLTDFSAEGVRDGMDLQKAYMSGRLGGVPRL</sequence>
<dbReference type="Proteomes" id="UP000016481">
    <property type="component" value="Unassembled WGS sequence"/>
</dbReference>
<dbReference type="Gene3D" id="3.40.50.300">
    <property type="entry name" value="P-loop containing nucleotide triphosphate hydrolases"/>
    <property type="match status" value="1"/>
</dbReference>
<dbReference type="AlphaFoldDB" id="U1RCN1"/>
<organism evidence="2 3">
    <name type="scientific">Actinomyces graevenitzii F0530</name>
    <dbReference type="NCBI Taxonomy" id="1321817"/>
    <lineage>
        <taxon>Bacteria</taxon>
        <taxon>Bacillati</taxon>
        <taxon>Actinomycetota</taxon>
        <taxon>Actinomycetes</taxon>
        <taxon>Actinomycetales</taxon>
        <taxon>Actinomycetaceae</taxon>
        <taxon>Actinomyces</taxon>
    </lineage>
</organism>